<dbReference type="AlphaFoldDB" id="A0A0L8I701"/>
<name>A0A0L8I701_OCTBM</name>
<keyword evidence="1" id="KW-0812">Transmembrane</keyword>
<dbReference type="EMBL" id="KQ416359">
    <property type="protein sequence ID" value="KOF97263.1"/>
    <property type="molecule type" value="Genomic_DNA"/>
</dbReference>
<feature type="transmembrane region" description="Helical" evidence="1">
    <location>
        <begin position="24"/>
        <end position="46"/>
    </location>
</feature>
<evidence type="ECO:0000256" key="1">
    <source>
        <dbReference type="SAM" id="Phobius"/>
    </source>
</evidence>
<accession>A0A0L8I701</accession>
<sequence length="110" mass="12220">MSLYFNMSLLFVDSWRVPPPTADAKLLFCFSSVCMFFTFMFLLVTVQFDSSGNSSSEESETSPNNKFSIFFPPVDSSSPGEDTFFGILPAITVSPIGETHDSFQTKTITQ</sequence>
<proteinExistence type="predicted"/>
<keyword evidence="1" id="KW-0472">Membrane</keyword>
<reference evidence="2" key="1">
    <citation type="submission" date="2015-07" db="EMBL/GenBank/DDBJ databases">
        <title>MeaNS - Measles Nucleotide Surveillance Program.</title>
        <authorList>
            <person name="Tran T."/>
            <person name="Druce J."/>
        </authorList>
    </citation>
    <scope>NUCLEOTIDE SEQUENCE</scope>
    <source>
        <strain evidence="2">UCB-OBI-ISO-001</strain>
        <tissue evidence="2">Gonad</tissue>
    </source>
</reference>
<protein>
    <submittedName>
        <fullName evidence="2">Uncharacterized protein</fullName>
    </submittedName>
</protein>
<evidence type="ECO:0000313" key="2">
    <source>
        <dbReference type="EMBL" id="KOF97263.1"/>
    </source>
</evidence>
<keyword evidence="1" id="KW-1133">Transmembrane helix</keyword>
<organism evidence="2">
    <name type="scientific">Octopus bimaculoides</name>
    <name type="common">California two-spotted octopus</name>
    <dbReference type="NCBI Taxonomy" id="37653"/>
    <lineage>
        <taxon>Eukaryota</taxon>
        <taxon>Metazoa</taxon>
        <taxon>Spiralia</taxon>
        <taxon>Lophotrochozoa</taxon>
        <taxon>Mollusca</taxon>
        <taxon>Cephalopoda</taxon>
        <taxon>Coleoidea</taxon>
        <taxon>Octopodiformes</taxon>
        <taxon>Octopoda</taxon>
        <taxon>Incirrata</taxon>
        <taxon>Octopodidae</taxon>
        <taxon>Octopus</taxon>
    </lineage>
</organism>
<gene>
    <name evidence="2" type="ORF">OCBIM_22030605mg</name>
</gene>